<name>A0ABN0T2E9_9PSEU</name>
<dbReference type="EMBL" id="BAAABU010000001">
    <property type="protein sequence ID" value="GAA0210032.1"/>
    <property type="molecule type" value="Genomic_DNA"/>
</dbReference>
<keyword evidence="3" id="KW-1185">Reference proteome</keyword>
<dbReference type="GO" id="GO:0016787">
    <property type="term" value="F:hydrolase activity"/>
    <property type="evidence" value="ECO:0007669"/>
    <property type="project" value="UniProtKB-KW"/>
</dbReference>
<gene>
    <name evidence="2" type="ORF">GCM10010492_04780</name>
</gene>
<reference evidence="2 3" key="1">
    <citation type="journal article" date="2019" name="Int. J. Syst. Evol. Microbiol.">
        <title>The Global Catalogue of Microorganisms (GCM) 10K type strain sequencing project: providing services to taxonomists for standard genome sequencing and annotation.</title>
        <authorList>
            <consortium name="The Broad Institute Genomics Platform"/>
            <consortium name="The Broad Institute Genome Sequencing Center for Infectious Disease"/>
            <person name="Wu L."/>
            <person name="Ma J."/>
        </authorList>
    </citation>
    <scope>NUCLEOTIDE SEQUENCE [LARGE SCALE GENOMIC DNA]</scope>
    <source>
        <strain evidence="2 3">JCM 3380</strain>
    </source>
</reference>
<comment type="caution">
    <text evidence="2">The sequence shown here is derived from an EMBL/GenBank/DDBJ whole genome shotgun (WGS) entry which is preliminary data.</text>
</comment>
<proteinExistence type="predicted"/>
<dbReference type="Gene3D" id="3.40.50.1820">
    <property type="entry name" value="alpha/beta hydrolase"/>
    <property type="match status" value="1"/>
</dbReference>
<accession>A0ABN0T2E9</accession>
<dbReference type="InterPro" id="IPR053145">
    <property type="entry name" value="AB_hydrolase_Est10"/>
</dbReference>
<sequence length="318" mass="35603">MRKLWKTLAALLILALVATGWVVYQHDYALREERVEIGDLRAVLARPRTGDRHGLVVFVHGDGPVDATHDTFYRPLWEAFARAGYASLSWDKPGVAGAPGNWLHQSMADRADEVRRALAWARTRPEVDPDRVGLWGASQAGWVMPAVAADTDVAFVIAVGTAVNWLRQGRYNLLAELPPGEDPEAALARRETRLDLVRRNVSFEEYRNATGDREMTPDRWRFVLANHRSDATADLARVRAPVLLLLGEHDRNVDIAETETTYRRLIGDLEVHRYPNATHGLTRDTNDLVLAATAVAAPRALFAPGVLDDQVRFLERVR</sequence>
<evidence type="ECO:0000313" key="3">
    <source>
        <dbReference type="Proteomes" id="UP001500416"/>
    </source>
</evidence>
<protein>
    <submittedName>
        <fullName evidence="2">CocE/NonD family hydrolase</fullName>
    </submittedName>
</protein>
<dbReference type="PANTHER" id="PTHR43265">
    <property type="entry name" value="ESTERASE ESTD"/>
    <property type="match status" value="1"/>
</dbReference>
<feature type="domain" description="Serine aminopeptidase S33" evidence="1">
    <location>
        <begin position="52"/>
        <end position="285"/>
    </location>
</feature>
<keyword evidence="2" id="KW-0378">Hydrolase</keyword>
<organism evidence="2 3">
    <name type="scientific">Saccharothrix mutabilis subsp. mutabilis</name>
    <dbReference type="NCBI Taxonomy" id="66855"/>
    <lineage>
        <taxon>Bacteria</taxon>
        <taxon>Bacillati</taxon>
        <taxon>Actinomycetota</taxon>
        <taxon>Actinomycetes</taxon>
        <taxon>Pseudonocardiales</taxon>
        <taxon>Pseudonocardiaceae</taxon>
        <taxon>Saccharothrix</taxon>
    </lineage>
</organism>
<dbReference type="Pfam" id="PF12146">
    <property type="entry name" value="Hydrolase_4"/>
    <property type="match status" value="1"/>
</dbReference>
<evidence type="ECO:0000259" key="1">
    <source>
        <dbReference type="Pfam" id="PF12146"/>
    </source>
</evidence>
<dbReference type="Proteomes" id="UP001500416">
    <property type="component" value="Unassembled WGS sequence"/>
</dbReference>
<dbReference type="RefSeq" id="WP_343931888.1">
    <property type="nucleotide sequence ID" value="NZ_BAAABU010000001.1"/>
</dbReference>
<dbReference type="InterPro" id="IPR022742">
    <property type="entry name" value="Hydrolase_4"/>
</dbReference>
<dbReference type="SUPFAM" id="SSF53474">
    <property type="entry name" value="alpha/beta-Hydrolases"/>
    <property type="match status" value="1"/>
</dbReference>
<evidence type="ECO:0000313" key="2">
    <source>
        <dbReference type="EMBL" id="GAA0210032.1"/>
    </source>
</evidence>
<dbReference type="PANTHER" id="PTHR43265:SF1">
    <property type="entry name" value="ESTERASE ESTD"/>
    <property type="match status" value="1"/>
</dbReference>
<dbReference type="InterPro" id="IPR029058">
    <property type="entry name" value="AB_hydrolase_fold"/>
</dbReference>